<gene>
    <name evidence="1" type="ORF">UFOVP207_44</name>
</gene>
<evidence type="ECO:0000313" key="1">
    <source>
        <dbReference type="EMBL" id="CAB5217922.1"/>
    </source>
</evidence>
<accession>A0A6J7WMK6</accession>
<reference evidence="1" key="1">
    <citation type="submission" date="2020-05" db="EMBL/GenBank/DDBJ databases">
        <authorList>
            <person name="Chiriac C."/>
            <person name="Salcher M."/>
            <person name="Ghai R."/>
            <person name="Kavagutti S V."/>
        </authorList>
    </citation>
    <scope>NUCLEOTIDE SEQUENCE</scope>
</reference>
<dbReference type="Pfam" id="PF11325">
    <property type="entry name" value="DUF3127"/>
    <property type="match status" value="1"/>
</dbReference>
<name>A0A6J7WMK6_9CAUD</name>
<dbReference type="EMBL" id="LR798256">
    <property type="protein sequence ID" value="CAB5217922.1"/>
    <property type="molecule type" value="Genomic_DNA"/>
</dbReference>
<dbReference type="InterPro" id="IPR021474">
    <property type="entry name" value="DUF3127"/>
</dbReference>
<proteinExistence type="predicted"/>
<protein>
    <submittedName>
        <fullName evidence="1">Uncharacterized protein</fullName>
    </submittedName>
</protein>
<organism evidence="1">
    <name type="scientific">uncultured Caudovirales phage</name>
    <dbReference type="NCBI Taxonomy" id="2100421"/>
    <lineage>
        <taxon>Viruses</taxon>
        <taxon>Duplodnaviria</taxon>
        <taxon>Heunggongvirae</taxon>
        <taxon>Uroviricota</taxon>
        <taxon>Caudoviricetes</taxon>
        <taxon>Peduoviridae</taxon>
        <taxon>Maltschvirus</taxon>
        <taxon>Maltschvirus maltsch</taxon>
    </lineage>
</organism>
<sequence>MEIKGKITWVSEVRNTGKENGVTIEVTEQDKEYPESVLMEIYGDTKTENFFKYNALGDLVTAEFNLRAKTLADGRRFNNISAWKITKVA</sequence>